<accession>A0A926DCG9</accession>
<evidence type="ECO:0000313" key="7">
    <source>
        <dbReference type="EMBL" id="MBC8535284.1"/>
    </source>
</evidence>
<dbReference type="GO" id="GO:0042602">
    <property type="term" value="F:riboflavin reductase (NADPH) activity"/>
    <property type="evidence" value="ECO:0007669"/>
    <property type="project" value="TreeGrafter"/>
</dbReference>
<keyword evidence="5" id="KW-0408">Iron</keyword>
<dbReference type="Pfam" id="PF00301">
    <property type="entry name" value="Rubredoxin"/>
    <property type="match status" value="1"/>
</dbReference>
<dbReference type="SMART" id="SM00903">
    <property type="entry name" value="Flavin_Reduct"/>
    <property type="match status" value="1"/>
</dbReference>
<dbReference type="SUPFAM" id="SSF50475">
    <property type="entry name" value="FMN-binding split barrel"/>
    <property type="match status" value="1"/>
</dbReference>
<dbReference type="CDD" id="cd00730">
    <property type="entry name" value="rubredoxin"/>
    <property type="match status" value="1"/>
</dbReference>
<dbReference type="GO" id="GO:0005506">
    <property type="term" value="F:iron ion binding"/>
    <property type="evidence" value="ECO:0007669"/>
    <property type="project" value="InterPro"/>
</dbReference>
<keyword evidence="4" id="KW-0560">Oxidoreductase</keyword>
<dbReference type="PANTHER" id="PTHR30466:SF1">
    <property type="entry name" value="FMN REDUCTASE (NADH) RUTF"/>
    <property type="match status" value="1"/>
</dbReference>
<dbReference type="AlphaFoldDB" id="A0A926DCG9"/>
<evidence type="ECO:0000256" key="3">
    <source>
        <dbReference type="ARBA" id="ARBA00022982"/>
    </source>
</evidence>
<name>A0A926DCG9_9FIRM</name>
<dbReference type="InterPro" id="IPR002563">
    <property type="entry name" value="Flavin_Rdtase-like_dom"/>
</dbReference>
<evidence type="ECO:0000256" key="1">
    <source>
        <dbReference type="ARBA" id="ARBA00022448"/>
    </source>
</evidence>
<keyword evidence="1" id="KW-0813">Transport</keyword>
<comment type="caution">
    <text evidence="7">The sequence shown here is derived from an EMBL/GenBank/DDBJ whole genome shotgun (WGS) entry which is preliminary data.</text>
</comment>
<organism evidence="7 8">
    <name type="scientific">Feifania hominis</name>
    <dbReference type="NCBI Taxonomy" id="2763660"/>
    <lineage>
        <taxon>Bacteria</taxon>
        <taxon>Bacillati</taxon>
        <taxon>Bacillota</taxon>
        <taxon>Clostridia</taxon>
        <taxon>Eubacteriales</taxon>
        <taxon>Feifaniaceae</taxon>
        <taxon>Feifania</taxon>
    </lineage>
</organism>
<dbReference type="EMBL" id="JACRSP010000001">
    <property type="protein sequence ID" value="MBC8535284.1"/>
    <property type="molecule type" value="Genomic_DNA"/>
</dbReference>
<evidence type="ECO:0000256" key="2">
    <source>
        <dbReference type="ARBA" id="ARBA00022723"/>
    </source>
</evidence>
<evidence type="ECO:0000313" key="8">
    <source>
        <dbReference type="Proteomes" id="UP000620366"/>
    </source>
</evidence>
<evidence type="ECO:0000256" key="5">
    <source>
        <dbReference type="ARBA" id="ARBA00023004"/>
    </source>
</evidence>
<dbReference type="Gene3D" id="2.30.110.10">
    <property type="entry name" value="Electron Transport, Fmn-binding Protein, Chain A"/>
    <property type="match status" value="1"/>
</dbReference>
<dbReference type="InterPro" id="IPR012349">
    <property type="entry name" value="Split_barrel_FMN-bd"/>
</dbReference>
<dbReference type="PANTHER" id="PTHR30466">
    <property type="entry name" value="FLAVIN REDUCTASE"/>
    <property type="match status" value="1"/>
</dbReference>
<dbReference type="Proteomes" id="UP000620366">
    <property type="component" value="Unassembled WGS sequence"/>
</dbReference>
<gene>
    <name evidence="7" type="ORF">H8695_01045</name>
</gene>
<dbReference type="RefSeq" id="WP_249298918.1">
    <property type="nucleotide sequence ID" value="NZ_JACRSP010000001.1"/>
</dbReference>
<feature type="domain" description="Rubredoxin-like" evidence="6">
    <location>
        <begin position="165"/>
        <end position="208"/>
    </location>
</feature>
<reference evidence="7" key="1">
    <citation type="submission" date="2020-08" db="EMBL/GenBank/DDBJ databases">
        <title>Genome public.</title>
        <authorList>
            <person name="Liu C."/>
            <person name="Sun Q."/>
        </authorList>
    </citation>
    <scope>NUCLEOTIDE SEQUENCE</scope>
    <source>
        <strain evidence="7">BX7</strain>
    </source>
</reference>
<dbReference type="GO" id="GO:0010181">
    <property type="term" value="F:FMN binding"/>
    <property type="evidence" value="ECO:0007669"/>
    <property type="project" value="InterPro"/>
</dbReference>
<dbReference type="Pfam" id="PF01613">
    <property type="entry name" value="Flavin_Reduct"/>
    <property type="match status" value="1"/>
</dbReference>
<dbReference type="Gene3D" id="2.20.28.10">
    <property type="match status" value="1"/>
</dbReference>
<evidence type="ECO:0000256" key="4">
    <source>
        <dbReference type="ARBA" id="ARBA00023002"/>
    </source>
</evidence>
<keyword evidence="8" id="KW-1185">Reference proteome</keyword>
<dbReference type="InterPro" id="IPR050268">
    <property type="entry name" value="NADH-dep_flavin_reductase"/>
</dbReference>
<keyword evidence="2" id="KW-0479">Metal-binding</keyword>
<dbReference type="InterPro" id="IPR024935">
    <property type="entry name" value="Rubredoxin_dom"/>
</dbReference>
<sequence length="208" mass="23494">MDIQTFFKMTYGLYVVGSVHEGRVNAQIADAIMQISNDPVTIAVSLNRENLTNEFVKKSKKISVNILPEDLDMSVVNHFGMQSGRAVDKFATVDYETGVTGAPILKDNSLGYFEGEVIDVIDVYTHTIFVVRPVEAKLFSDKAPISYNEYRERKARAIREQKATGGRYKCAICGYIYDEQAEGKKFDELPEDYECPVCHAPKRVFEKI</sequence>
<protein>
    <submittedName>
        <fullName evidence="7">Flavin reductase</fullName>
    </submittedName>
</protein>
<dbReference type="SUPFAM" id="SSF57802">
    <property type="entry name" value="Rubredoxin-like"/>
    <property type="match status" value="1"/>
</dbReference>
<dbReference type="InterPro" id="IPR024934">
    <property type="entry name" value="Rubredoxin-like_dom"/>
</dbReference>
<evidence type="ECO:0000259" key="6">
    <source>
        <dbReference type="PROSITE" id="PS50903"/>
    </source>
</evidence>
<proteinExistence type="predicted"/>
<dbReference type="PROSITE" id="PS50903">
    <property type="entry name" value="RUBREDOXIN_LIKE"/>
    <property type="match status" value="1"/>
</dbReference>
<keyword evidence="3" id="KW-0249">Electron transport</keyword>